<proteinExistence type="predicted"/>
<dbReference type="AlphaFoldDB" id="A0A0H5Q821"/>
<dbReference type="EMBL" id="LN854356">
    <property type="protein sequence ID" value="CRY98161.1"/>
    <property type="molecule type" value="Genomic_DNA"/>
</dbReference>
<reference evidence="1" key="2">
    <citation type="submission" date="2015-07" db="EMBL/GenBank/DDBJ databases">
        <title>Plasmids, circular viruses and viroids from rat gut.</title>
        <authorList>
            <person name="Jorgensen T.J."/>
            <person name="Hansen M.A."/>
            <person name="Xu Z."/>
            <person name="Tabak M.A."/>
            <person name="Sorensen S.J."/>
            <person name="Hansen L.H."/>
        </authorList>
    </citation>
    <scope>NUCLEOTIDE SEQUENCE</scope>
    <source>
        <strain evidence="1">RGRH1864</strain>
    </source>
</reference>
<name>A0A0H5Q821_9ZZZZ</name>
<protein>
    <submittedName>
        <fullName evidence="1">Uncharacterized protein</fullName>
    </submittedName>
</protein>
<sequence length="170" mass="18575">MAAVTASPDDDPVERAYTFTPDGEGGVFDAISYDDNCLRAPIQTYLPVHTIGDLDRNLIARKFAVAKADAVIENIDHSSVASVKEYLDDNIPCRDYHEDGDGGATWRIPNQREAMMILTQGLVSTATHVSCTLEAYGGQNRFAGTENNVLTMLPLGKLGTLRVRCVRDIE</sequence>
<accession>A0A0H5Q821</accession>
<organism evidence="1">
    <name type="scientific">uncultured prokaryote</name>
    <dbReference type="NCBI Taxonomy" id="198431"/>
    <lineage>
        <taxon>unclassified sequences</taxon>
        <taxon>environmental samples</taxon>
    </lineage>
</organism>
<reference evidence="1" key="1">
    <citation type="submission" date="2015-06" db="EMBL/GenBank/DDBJ databases">
        <authorList>
            <person name="Joergensen T."/>
        </authorList>
    </citation>
    <scope>NUCLEOTIDE SEQUENCE</scope>
    <source>
        <strain evidence="1">RGRH1864</strain>
    </source>
</reference>
<evidence type="ECO:0000313" key="1">
    <source>
        <dbReference type="EMBL" id="CRY98161.1"/>
    </source>
</evidence>